<dbReference type="InterPro" id="IPR000169">
    <property type="entry name" value="Pept_cys_AS"/>
</dbReference>
<dbReference type="PRINTS" id="PR00705">
    <property type="entry name" value="PAPAIN"/>
</dbReference>
<feature type="domain" description="Peptidase C1A papain C-terminal" evidence="8">
    <location>
        <begin position="114"/>
        <end position="293"/>
    </location>
</feature>
<keyword evidence="4" id="KW-0788">Thiol protease</keyword>
<keyword evidence="7" id="KW-0732">Signal</keyword>
<keyword evidence="6" id="KW-1015">Disulfide bond</keyword>
<dbReference type="PROSITE" id="PS00640">
    <property type="entry name" value="THIOL_PROTEASE_ASN"/>
    <property type="match status" value="1"/>
</dbReference>
<accession>A0ABM5J0G0</accession>
<protein>
    <recommendedName>
        <fullName evidence="12">Cathepsin L1-like</fullName>
    </recommendedName>
</protein>
<evidence type="ECO:0000313" key="10">
    <source>
        <dbReference type="EnsemblMetazoa" id="XP_028155602.2"/>
    </source>
</evidence>
<evidence type="ECO:0000256" key="2">
    <source>
        <dbReference type="ARBA" id="ARBA00022670"/>
    </source>
</evidence>
<feature type="domain" description="Cathepsin propeptide inhibitor" evidence="9">
    <location>
        <begin position="23"/>
        <end position="83"/>
    </location>
</feature>
<dbReference type="Pfam" id="PF08246">
    <property type="entry name" value="Inhibitor_I29"/>
    <property type="match status" value="1"/>
</dbReference>
<evidence type="ECO:0000256" key="1">
    <source>
        <dbReference type="ARBA" id="ARBA00008455"/>
    </source>
</evidence>
<evidence type="ECO:0000313" key="11">
    <source>
        <dbReference type="Proteomes" id="UP001652700"/>
    </source>
</evidence>
<dbReference type="InterPro" id="IPR013201">
    <property type="entry name" value="Prot_inhib_I29"/>
</dbReference>
<dbReference type="GeneID" id="114349428"/>
<dbReference type="PANTHER" id="PTHR12411">
    <property type="entry name" value="CYSTEINE PROTEASE FAMILY C1-RELATED"/>
    <property type="match status" value="1"/>
</dbReference>
<dbReference type="InterPro" id="IPR013128">
    <property type="entry name" value="Peptidase_C1A"/>
</dbReference>
<dbReference type="SUPFAM" id="SSF54001">
    <property type="entry name" value="Cysteine proteinases"/>
    <property type="match status" value="2"/>
</dbReference>
<dbReference type="Gene3D" id="3.90.70.10">
    <property type="entry name" value="Cysteine proteinases"/>
    <property type="match status" value="2"/>
</dbReference>
<evidence type="ECO:0000256" key="6">
    <source>
        <dbReference type="ARBA" id="ARBA00023157"/>
    </source>
</evidence>
<dbReference type="InterPro" id="IPR025661">
    <property type="entry name" value="Pept_asp_AS"/>
</dbReference>
<name>A0ABM5J0G0_DIAVI</name>
<evidence type="ECO:0000256" key="4">
    <source>
        <dbReference type="ARBA" id="ARBA00022807"/>
    </source>
</evidence>
<evidence type="ECO:0000256" key="5">
    <source>
        <dbReference type="ARBA" id="ARBA00023145"/>
    </source>
</evidence>
<comment type="similarity">
    <text evidence="1">Belongs to the peptidase C1 family.</text>
</comment>
<keyword evidence="11" id="KW-1185">Reference proteome</keyword>
<keyword evidence="3" id="KW-0378">Hydrolase</keyword>
<feature type="chain" id="PRO_5046531385" description="Cathepsin L1-like" evidence="7">
    <location>
        <begin position="17"/>
        <end position="500"/>
    </location>
</feature>
<evidence type="ECO:0000259" key="9">
    <source>
        <dbReference type="SMART" id="SM00848"/>
    </source>
</evidence>
<proteinExistence type="inferred from homology"/>
<dbReference type="PROSITE" id="PS00639">
    <property type="entry name" value="THIOL_PROTEASE_HIS"/>
    <property type="match status" value="2"/>
</dbReference>
<dbReference type="Pfam" id="PF00112">
    <property type="entry name" value="Peptidase_C1"/>
    <property type="match status" value="2"/>
</dbReference>
<evidence type="ECO:0008006" key="12">
    <source>
        <dbReference type="Google" id="ProtNLM"/>
    </source>
</evidence>
<feature type="signal peptide" evidence="7">
    <location>
        <begin position="1"/>
        <end position="16"/>
    </location>
</feature>
<dbReference type="SMART" id="SM00848">
    <property type="entry name" value="Inhibitor_I29"/>
    <property type="match status" value="1"/>
</dbReference>
<dbReference type="InterPro" id="IPR038765">
    <property type="entry name" value="Papain-like_cys_pep_sf"/>
</dbReference>
<dbReference type="Proteomes" id="UP001652700">
    <property type="component" value="Unplaced"/>
</dbReference>
<dbReference type="RefSeq" id="XP_028155602.2">
    <property type="nucleotide sequence ID" value="XM_028299801.2"/>
</dbReference>
<evidence type="ECO:0000256" key="3">
    <source>
        <dbReference type="ARBA" id="ARBA00022801"/>
    </source>
</evidence>
<dbReference type="InterPro" id="IPR000668">
    <property type="entry name" value="Peptidase_C1A_C"/>
</dbReference>
<feature type="domain" description="Peptidase C1A papain C-terminal" evidence="8">
    <location>
        <begin position="294"/>
        <end position="498"/>
    </location>
</feature>
<sequence length="500" mass="55881">MMKLLIFLVCIVAVNCLNDIKHWNDFKVKFEKSYGDQNEESQRFEIFQGKLREIEEHNARFNNGEETYTKGINQFSDMTHEEYIEMLSYSKELRPARSQHVTLRTFPREVLADLPDFVDWREKNVVTEVKNQEACGSCWAFSTTGGLEGQYALKYNKLVSLSEQNLLDCSGPYGNGNCSVGGIMRFGLDYVKDNGINTEETYPYEAVQKECRYQPSQNVLRISGYDVFEQSEEALQYAVATYGPISVAIDFSLAGGYASGIFNNPACHNKPEELNHGVLVVGYGRENGIDYWIGAVTSVKDQGSCGSCWAFSAIGGLEGQYALKYNKLVSLSEQNLVDCAGPYGNGDCNAGGIMSRGFDYIKDNGINTEEDYPYDGQIFGCRYQPSKNVLHLSGYQQIEPSEDALKYAVATYGPITVSIDASTAMLYEDGILNNSSCENRPDKLNHGVLVVGYGTEDGTDYWIIKNSWGTYYGENGYFRLIRNANNQCGIIDDASRPLVI</sequence>
<reference evidence="10" key="1">
    <citation type="submission" date="2025-05" db="UniProtKB">
        <authorList>
            <consortium name="EnsemblMetazoa"/>
        </authorList>
    </citation>
    <scope>IDENTIFICATION</scope>
</reference>
<keyword evidence="5" id="KW-0865">Zymogen</keyword>
<evidence type="ECO:0000256" key="7">
    <source>
        <dbReference type="SAM" id="SignalP"/>
    </source>
</evidence>
<organism evidence="10 11">
    <name type="scientific">Diabrotica virgifera virgifera</name>
    <name type="common">western corn rootworm</name>
    <dbReference type="NCBI Taxonomy" id="50390"/>
    <lineage>
        <taxon>Eukaryota</taxon>
        <taxon>Metazoa</taxon>
        <taxon>Ecdysozoa</taxon>
        <taxon>Arthropoda</taxon>
        <taxon>Hexapoda</taxon>
        <taxon>Insecta</taxon>
        <taxon>Pterygota</taxon>
        <taxon>Neoptera</taxon>
        <taxon>Endopterygota</taxon>
        <taxon>Coleoptera</taxon>
        <taxon>Polyphaga</taxon>
        <taxon>Cucujiformia</taxon>
        <taxon>Chrysomeloidea</taxon>
        <taxon>Chrysomelidae</taxon>
        <taxon>Galerucinae</taxon>
        <taxon>Diabroticina</taxon>
        <taxon>Diabroticites</taxon>
        <taxon>Diabrotica</taxon>
    </lineage>
</organism>
<dbReference type="CDD" id="cd02248">
    <property type="entry name" value="Peptidase_C1A"/>
    <property type="match status" value="2"/>
</dbReference>
<dbReference type="SMART" id="SM00645">
    <property type="entry name" value="Pept_C1"/>
    <property type="match status" value="2"/>
</dbReference>
<dbReference type="InterPro" id="IPR025660">
    <property type="entry name" value="Pept_his_AS"/>
</dbReference>
<dbReference type="InterPro" id="IPR039417">
    <property type="entry name" value="Peptidase_C1A_papain-like"/>
</dbReference>
<dbReference type="EnsemblMetazoa" id="XM_028299801.2">
    <property type="protein sequence ID" value="XP_028155602.2"/>
    <property type="gene ID" value="LOC114349428"/>
</dbReference>
<dbReference type="PROSITE" id="PS00139">
    <property type="entry name" value="THIOL_PROTEASE_CYS"/>
    <property type="match status" value="2"/>
</dbReference>
<keyword evidence="2" id="KW-0645">Protease</keyword>
<evidence type="ECO:0000259" key="8">
    <source>
        <dbReference type="SMART" id="SM00645"/>
    </source>
</evidence>